<feature type="transmembrane region" description="Helical" evidence="4">
    <location>
        <begin position="100"/>
        <end position="120"/>
    </location>
</feature>
<dbReference type="InterPro" id="IPR018062">
    <property type="entry name" value="HTH_AraC-typ_CS"/>
</dbReference>
<dbReference type="InterPro" id="IPR020449">
    <property type="entry name" value="Tscrpt_reg_AraC-type_HTH"/>
</dbReference>
<feature type="transmembrane region" description="Helical" evidence="4">
    <location>
        <begin position="163"/>
        <end position="181"/>
    </location>
</feature>
<keyword evidence="4" id="KW-0472">Membrane</keyword>
<dbReference type="InterPro" id="IPR018060">
    <property type="entry name" value="HTH_AraC"/>
</dbReference>
<dbReference type="Gene3D" id="1.10.10.60">
    <property type="entry name" value="Homeodomain-like"/>
    <property type="match status" value="1"/>
</dbReference>
<keyword evidence="1" id="KW-0805">Transcription regulation</keyword>
<feature type="domain" description="HTH araC/xylS-type" evidence="5">
    <location>
        <begin position="229"/>
        <end position="335"/>
    </location>
</feature>
<proteinExistence type="predicted"/>
<evidence type="ECO:0000256" key="3">
    <source>
        <dbReference type="ARBA" id="ARBA00023163"/>
    </source>
</evidence>
<evidence type="ECO:0000259" key="5">
    <source>
        <dbReference type="PROSITE" id="PS01124"/>
    </source>
</evidence>
<dbReference type="PROSITE" id="PS01124">
    <property type="entry name" value="HTH_ARAC_FAMILY_2"/>
    <property type="match status" value="1"/>
</dbReference>
<dbReference type="PRINTS" id="PR00032">
    <property type="entry name" value="HTHARAC"/>
</dbReference>
<feature type="transmembrane region" description="Helical" evidence="4">
    <location>
        <begin position="187"/>
        <end position="207"/>
    </location>
</feature>
<feature type="transmembrane region" description="Helical" evidence="4">
    <location>
        <begin position="6"/>
        <end position="26"/>
    </location>
</feature>
<keyword evidence="4" id="KW-1133">Transmembrane helix</keyword>
<evidence type="ECO:0000313" key="7">
    <source>
        <dbReference type="Proteomes" id="UP000448575"/>
    </source>
</evidence>
<dbReference type="GO" id="GO:0043565">
    <property type="term" value="F:sequence-specific DNA binding"/>
    <property type="evidence" value="ECO:0007669"/>
    <property type="project" value="InterPro"/>
</dbReference>
<keyword evidence="7" id="KW-1185">Reference proteome</keyword>
<dbReference type="Pfam" id="PF12833">
    <property type="entry name" value="HTH_18"/>
    <property type="match status" value="1"/>
</dbReference>
<dbReference type="AlphaFoldDB" id="A0A6N9HDN2"/>
<dbReference type="Proteomes" id="UP000448575">
    <property type="component" value="Unassembled WGS sequence"/>
</dbReference>
<keyword evidence="3" id="KW-0804">Transcription</keyword>
<feature type="transmembrane region" description="Helical" evidence="4">
    <location>
        <begin position="38"/>
        <end position="57"/>
    </location>
</feature>
<evidence type="ECO:0000256" key="1">
    <source>
        <dbReference type="ARBA" id="ARBA00023015"/>
    </source>
</evidence>
<dbReference type="InterPro" id="IPR009057">
    <property type="entry name" value="Homeodomain-like_sf"/>
</dbReference>
<dbReference type="RefSeq" id="WP_161024566.1">
    <property type="nucleotide sequence ID" value="NZ_WWCJ01000003.1"/>
</dbReference>
<evidence type="ECO:0000256" key="2">
    <source>
        <dbReference type="ARBA" id="ARBA00023125"/>
    </source>
</evidence>
<dbReference type="EMBL" id="WWCJ01000003">
    <property type="protein sequence ID" value="MYN01556.1"/>
    <property type="molecule type" value="Genomic_DNA"/>
</dbReference>
<sequence>MLTRQLLFLFSALGAINGIFLAIYFFRRQPKRLSDWMLGALLLAIAVRTAKSTVLFFDPTIALEFRQLGLSACLLIGPLTYLYVRYYLIERQQVPADQRWRWHLGLAFLIIGLGVLFPYASYRSIWSKSSDVIHIYWLGYLLAAAWALWQARAQLREAGGQAWMPLSVFAGSFLILVAYATTPLTSYIVGALSFTFLLHIAVLVFLLRKSEAEMKEKYQNRKLSDEDAQQILAAVGQQMLEQELHLNPNLTLAQLARKTGHLPAEVSQALNARLNKSFSVYVNEFRIADAKKLLLAEPQLNLESVAERCGFNSSSTFFTAFKKVVGLTPARYRAESRPAA</sequence>
<dbReference type="SUPFAM" id="SSF46689">
    <property type="entry name" value="Homeodomain-like"/>
    <property type="match status" value="1"/>
</dbReference>
<gene>
    <name evidence="6" type="ORF">GTP41_05540</name>
</gene>
<feature type="transmembrane region" description="Helical" evidence="4">
    <location>
        <begin position="132"/>
        <end position="151"/>
    </location>
</feature>
<dbReference type="GO" id="GO:0003700">
    <property type="term" value="F:DNA-binding transcription factor activity"/>
    <property type="evidence" value="ECO:0007669"/>
    <property type="project" value="InterPro"/>
</dbReference>
<keyword evidence="2" id="KW-0238">DNA-binding</keyword>
<organism evidence="6 7">
    <name type="scientific">Pseudoduganella guangdongensis</name>
    <dbReference type="NCBI Taxonomy" id="2692179"/>
    <lineage>
        <taxon>Bacteria</taxon>
        <taxon>Pseudomonadati</taxon>
        <taxon>Pseudomonadota</taxon>
        <taxon>Betaproteobacteria</taxon>
        <taxon>Burkholderiales</taxon>
        <taxon>Oxalobacteraceae</taxon>
        <taxon>Telluria group</taxon>
        <taxon>Pseudoduganella</taxon>
    </lineage>
</organism>
<comment type="caution">
    <text evidence="6">The sequence shown here is derived from an EMBL/GenBank/DDBJ whole genome shotgun (WGS) entry which is preliminary data.</text>
</comment>
<accession>A0A6N9HDN2</accession>
<evidence type="ECO:0000313" key="6">
    <source>
        <dbReference type="EMBL" id="MYN01556.1"/>
    </source>
</evidence>
<dbReference type="SMART" id="SM00342">
    <property type="entry name" value="HTH_ARAC"/>
    <property type="match status" value="1"/>
</dbReference>
<dbReference type="PANTHER" id="PTHR43280">
    <property type="entry name" value="ARAC-FAMILY TRANSCRIPTIONAL REGULATOR"/>
    <property type="match status" value="1"/>
</dbReference>
<reference evidence="6 7" key="1">
    <citation type="submission" date="2019-12" db="EMBL/GenBank/DDBJ databases">
        <title>Novel species isolated from a subtropical stream in China.</title>
        <authorList>
            <person name="Lu H."/>
        </authorList>
    </citation>
    <scope>NUCLEOTIDE SEQUENCE [LARGE SCALE GENOMIC DNA]</scope>
    <source>
        <strain evidence="6 7">DS3</strain>
    </source>
</reference>
<keyword evidence="4" id="KW-0812">Transmembrane</keyword>
<evidence type="ECO:0000256" key="4">
    <source>
        <dbReference type="SAM" id="Phobius"/>
    </source>
</evidence>
<name>A0A6N9HDN2_9BURK</name>
<feature type="transmembrane region" description="Helical" evidence="4">
    <location>
        <begin position="69"/>
        <end position="88"/>
    </location>
</feature>
<dbReference type="PROSITE" id="PS00041">
    <property type="entry name" value="HTH_ARAC_FAMILY_1"/>
    <property type="match status" value="1"/>
</dbReference>
<protein>
    <submittedName>
        <fullName evidence="6">Helix-turn-helix domain-containing protein</fullName>
    </submittedName>
</protein>
<dbReference type="PANTHER" id="PTHR43280:SF29">
    <property type="entry name" value="ARAC-FAMILY TRANSCRIPTIONAL REGULATOR"/>
    <property type="match status" value="1"/>
</dbReference>